<dbReference type="OrthoDB" id="9790469at2"/>
<dbReference type="InterPro" id="IPR036465">
    <property type="entry name" value="vWFA_dom_sf"/>
</dbReference>
<dbReference type="InterPro" id="IPR002035">
    <property type="entry name" value="VWF_A"/>
</dbReference>
<name>A0A3N2CY40_9ACTN</name>
<dbReference type="InterPro" id="IPR008912">
    <property type="entry name" value="Uncharacterised_CoxE"/>
</dbReference>
<feature type="region of interest" description="Disordered" evidence="1">
    <location>
        <begin position="96"/>
        <end position="130"/>
    </location>
</feature>
<organism evidence="3 4">
    <name type="scientific">Nocardioides aurantiacus</name>
    <dbReference type="NCBI Taxonomy" id="86796"/>
    <lineage>
        <taxon>Bacteria</taxon>
        <taxon>Bacillati</taxon>
        <taxon>Actinomycetota</taxon>
        <taxon>Actinomycetes</taxon>
        <taxon>Propionibacteriales</taxon>
        <taxon>Nocardioidaceae</taxon>
        <taxon>Nocardioides</taxon>
    </lineage>
</organism>
<accession>A0A3N2CY40</accession>
<proteinExistence type="predicted"/>
<dbReference type="PANTHER" id="PTHR39338:SF6">
    <property type="entry name" value="BLL5662 PROTEIN"/>
    <property type="match status" value="1"/>
</dbReference>
<dbReference type="RefSeq" id="WP_123392081.1">
    <property type="nucleotide sequence ID" value="NZ_RKHO01000001.1"/>
</dbReference>
<dbReference type="EMBL" id="RKHO01000001">
    <property type="protein sequence ID" value="ROR92439.1"/>
    <property type="molecule type" value="Genomic_DNA"/>
</dbReference>
<sequence>MTSLPVPPPLVPVPVAHEADEVLLGFTRALRAAGMGVTHDRAAVFLQAAALVDAGDGAAVFRAGRATLCSGPDDLLRYEHVFEAWFGSRERLPRSIPSTRPREIRSPLPLGDGGESGGEDTPDTVASAASDVEVLSRRDVATLRPDEKALLDALIRALRPRLPQRRATRRAPWRRGEVDVHRTLRTTLRRMGEPAAVEHRRRGTTPRRVVLLVDVSASMRPYADAILRLCHLVSRTAEAGRGRSRVEVFTLGTRLTRVTTAMRTADPDRALVRAGEEVPDWSGGTRLGETMKAFLDLWGARGMARGAVVVVFSDGWERGDAVELGEQVQRLQRLARRVVWVNPHRGKDGYEPVQRGIEAVLPHCDDFVAGHSLRAFDEVLEVIGRA</sequence>
<dbReference type="Pfam" id="PF05762">
    <property type="entry name" value="VWA_CoxE"/>
    <property type="match status" value="1"/>
</dbReference>
<dbReference type="Gene3D" id="3.40.50.410">
    <property type="entry name" value="von Willebrand factor, type A domain"/>
    <property type="match status" value="1"/>
</dbReference>
<evidence type="ECO:0000259" key="2">
    <source>
        <dbReference type="PROSITE" id="PS50234"/>
    </source>
</evidence>
<evidence type="ECO:0000313" key="3">
    <source>
        <dbReference type="EMBL" id="ROR92439.1"/>
    </source>
</evidence>
<feature type="domain" description="VWFA" evidence="2">
    <location>
        <begin position="208"/>
        <end position="383"/>
    </location>
</feature>
<dbReference type="PIRSF" id="PIRSF010256">
    <property type="entry name" value="CoxE_vWa"/>
    <property type="match status" value="1"/>
</dbReference>
<dbReference type="PROSITE" id="PS50234">
    <property type="entry name" value="VWFA"/>
    <property type="match status" value="1"/>
</dbReference>
<reference evidence="3 4" key="1">
    <citation type="submission" date="2018-11" db="EMBL/GenBank/DDBJ databases">
        <title>Sequencing the genomes of 1000 actinobacteria strains.</title>
        <authorList>
            <person name="Klenk H.-P."/>
        </authorList>
    </citation>
    <scope>NUCLEOTIDE SEQUENCE [LARGE SCALE GENOMIC DNA]</scope>
    <source>
        <strain evidence="3 4">DSM 12652</strain>
    </source>
</reference>
<dbReference type="InterPro" id="IPR011195">
    <property type="entry name" value="UCP010256"/>
</dbReference>
<protein>
    <recommendedName>
        <fullName evidence="2">VWFA domain-containing protein</fullName>
    </recommendedName>
</protein>
<gene>
    <name evidence="3" type="ORF">EDD33_3329</name>
</gene>
<dbReference type="SUPFAM" id="SSF53300">
    <property type="entry name" value="vWA-like"/>
    <property type="match status" value="1"/>
</dbReference>
<dbReference type="AlphaFoldDB" id="A0A3N2CY40"/>
<dbReference type="Proteomes" id="UP000281738">
    <property type="component" value="Unassembled WGS sequence"/>
</dbReference>
<keyword evidence="4" id="KW-1185">Reference proteome</keyword>
<evidence type="ECO:0000256" key="1">
    <source>
        <dbReference type="SAM" id="MobiDB-lite"/>
    </source>
</evidence>
<dbReference type="PANTHER" id="PTHR39338">
    <property type="entry name" value="BLL5662 PROTEIN-RELATED"/>
    <property type="match status" value="1"/>
</dbReference>
<dbReference type="CDD" id="cd00198">
    <property type="entry name" value="vWFA"/>
    <property type="match status" value="1"/>
</dbReference>
<evidence type="ECO:0000313" key="4">
    <source>
        <dbReference type="Proteomes" id="UP000281738"/>
    </source>
</evidence>
<comment type="caution">
    <text evidence="3">The sequence shown here is derived from an EMBL/GenBank/DDBJ whole genome shotgun (WGS) entry which is preliminary data.</text>
</comment>